<feature type="region of interest" description="Disordered" evidence="1">
    <location>
        <begin position="56"/>
        <end position="157"/>
    </location>
</feature>
<feature type="compositionally biased region" description="Low complexity" evidence="1">
    <location>
        <begin position="141"/>
        <end position="157"/>
    </location>
</feature>
<evidence type="ECO:0000256" key="1">
    <source>
        <dbReference type="SAM" id="MobiDB-lite"/>
    </source>
</evidence>
<gene>
    <name evidence="3" type="ORF">BZ3500_MVSOF-1268-A1-R1_CHR5-2G08040</name>
</gene>
<evidence type="ECO:0000259" key="2">
    <source>
        <dbReference type="PROSITE" id="PS50969"/>
    </source>
</evidence>
<reference evidence="4" key="1">
    <citation type="submission" date="2016-10" db="EMBL/GenBank/DDBJ databases">
        <authorList>
            <person name="Jeantristanb JTB J.-T."/>
            <person name="Ricardo R."/>
        </authorList>
    </citation>
    <scope>NUCLEOTIDE SEQUENCE [LARGE SCALE GENOMIC DNA]</scope>
</reference>
<feature type="region of interest" description="Disordered" evidence="1">
    <location>
        <begin position="581"/>
        <end position="601"/>
    </location>
</feature>
<sequence length="601" mass="65973">MLSSTASLSLQLLSRRTALYASSAASTPAAVGPSMTRTGRNAAGLLPASSFAARRRAYATQQSANQRTAEENAPGADTTPAATPTRGAPSQPASARSPAPAPAPTATATPSDAPTPAAPSPTTPPSASDPITPPAPPAGVPLSTSSPSPSESALSRSSSLAESYLDYTQVAANPSHTRGLTFPGDTTKAKAKGSGTKSSIEQKRANLTRFFIGAGLLSVGYGAWSLGKPWQNEGEMSKLCGRSEDHDAIQDAQLGGFQGWVARTKLRGFDILDYYNKPAWDPLLPPPMPEPHYRPYTLVIDLDDMLIHPIWDTKHGWRTAKRPGVDYFLAYLSQFYEIVLFTSQPSYTAAPIIEQLDPYGAYIPWKLFKESMRFKNGTYIKVRSESDDPLQRLANPPITSTQDLSYLDRPLERTIILDTDPSYTQLQPTNAIHLTPWKGTRGDPTSKELVALIPFLEALAVRRVQDVRPVIQHYEGKHIPTAYAEVEAKMKKELVDKWEREREAMGQGWGWGRWVREAFAGIAKKPLDQPPELDIEKQRRISQNLYEEEQKYWKENEALIKKQIEEDKERQLKEMKGSLLTFMGIAPPPPGQQAPEGQAGK</sequence>
<organism evidence="3 4">
    <name type="scientific">Microbotryum saponariae</name>
    <dbReference type="NCBI Taxonomy" id="289078"/>
    <lineage>
        <taxon>Eukaryota</taxon>
        <taxon>Fungi</taxon>
        <taxon>Dikarya</taxon>
        <taxon>Basidiomycota</taxon>
        <taxon>Pucciniomycotina</taxon>
        <taxon>Microbotryomycetes</taxon>
        <taxon>Microbotryales</taxon>
        <taxon>Microbotryaceae</taxon>
        <taxon>Microbotryum</taxon>
    </lineage>
</organism>
<feature type="domain" description="FCP1 homology" evidence="2">
    <location>
        <begin position="291"/>
        <end position="459"/>
    </location>
</feature>
<dbReference type="InterPro" id="IPR036412">
    <property type="entry name" value="HAD-like_sf"/>
</dbReference>
<dbReference type="PROSITE" id="PS50969">
    <property type="entry name" value="FCP1"/>
    <property type="match status" value="1"/>
</dbReference>
<dbReference type="EMBL" id="FMWP01000018">
    <property type="protein sequence ID" value="SCZ92622.1"/>
    <property type="molecule type" value="Genomic_DNA"/>
</dbReference>
<dbReference type="OrthoDB" id="287041at2759"/>
<feature type="compositionally biased region" description="Low complexity" evidence="1">
    <location>
        <begin position="73"/>
        <end position="115"/>
    </location>
</feature>
<feature type="region of interest" description="Disordered" evidence="1">
    <location>
        <begin position="172"/>
        <end position="200"/>
    </location>
</feature>
<proteinExistence type="predicted"/>
<dbReference type="Pfam" id="PF03031">
    <property type="entry name" value="NIF"/>
    <property type="match status" value="1"/>
</dbReference>
<dbReference type="PANTHER" id="PTHR12210">
    <property type="entry name" value="DULLARD PROTEIN PHOSPHATASE"/>
    <property type="match status" value="1"/>
</dbReference>
<evidence type="ECO:0000313" key="3">
    <source>
        <dbReference type="EMBL" id="SCZ92622.1"/>
    </source>
</evidence>
<keyword evidence="4" id="KW-1185">Reference proteome</keyword>
<dbReference type="Gene3D" id="3.40.50.1000">
    <property type="entry name" value="HAD superfamily/HAD-like"/>
    <property type="match status" value="1"/>
</dbReference>
<dbReference type="SUPFAM" id="SSF56784">
    <property type="entry name" value="HAD-like"/>
    <property type="match status" value="1"/>
</dbReference>
<dbReference type="CDD" id="cd07521">
    <property type="entry name" value="HAD_FCP1-like"/>
    <property type="match status" value="1"/>
</dbReference>
<dbReference type="AlphaFoldDB" id="A0A2X0KGB8"/>
<name>A0A2X0KGB8_9BASI</name>
<dbReference type="InterPro" id="IPR023214">
    <property type="entry name" value="HAD_sf"/>
</dbReference>
<protein>
    <submittedName>
        <fullName evidence="3">BZ3500_MvSof-1268-A1-R1_Chr5-2g08040 protein</fullName>
    </submittedName>
</protein>
<dbReference type="Proteomes" id="UP000249723">
    <property type="component" value="Unassembled WGS sequence"/>
</dbReference>
<dbReference type="SMART" id="SM00577">
    <property type="entry name" value="CPDc"/>
    <property type="match status" value="1"/>
</dbReference>
<evidence type="ECO:0000313" key="4">
    <source>
        <dbReference type="Proteomes" id="UP000249723"/>
    </source>
</evidence>
<accession>A0A2X0KGB8</accession>
<dbReference type="InterPro" id="IPR004274">
    <property type="entry name" value="FCP1_dom"/>
</dbReference>
<dbReference type="STRING" id="289078.A0A2X0KGB8"/>
<dbReference type="InterPro" id="IPR050365">
    <property type="entry name" value="TIM50"/>
</dbReference>